<accession>A0AAV1W174</accession>
<sequence>MEISKKEGVYSPMVIVYSLKSSMKHYKDRFYQVEVWGNDQKWAYTLSGNVNFPLLGTQNFTKGLICLTILRRKPGLLRICKRLPRSYEYVQEHALDAEGCDPEDLGWIFDLEASKNGFSNRHIQSSGHEAFLF</sequence>
<reference evidence="1 2" key="1">
    <citation type="submission" date="2024-03" db="EMBL/GenBank/DDBJ databases">
        <authorList>
            <person name="Martinez-Hernandez J."/>
        </authorList>
    </citation>
    <scope>NUCLEOTIDE SEQUENCE [LARGE SCALE GENOMIC DNA]</scope>
</reference>
<dbReference type="EMBL" id="CAXHTB010000003">
    <property type="protein sequence ID" value="CAL0302913.1"/>
    <property type="molecule type" value="Genomic_DNA"/>
</dbReference>
<organism evidence="1 2">
    <name type="scientific">Lupinus luteus</name>
    <name type="common">European yellow lupine</name>
    <dbReference type="NCBI Taxonomy" id="3873"/>
    <lineage>
        <taxon>Eukaryota</taxon>
        <taxon>Viridiplantae</taxon>
        <taxon>Streptophyta</taxon>
        <taxon>Embryophyta</taxon>
        <taxon>Tracheophyta</taxon>
        <taxon>Spermatophyta</taxon>
        <taxon>Magnoliopsida</taxon>
        <taxon>eudicotyledons</taxon>
        <taxon>Gunneridae</taxon>
        <taxon>Pentapetalae</taxon>
        <taxon>rosids</taxon>
        <taxon>fabids</taxon>
        <taxon>Fabales</taxon>
        <taxon>Fabaceae</taxon>
        <taxon>Papilionoideae</taxon>
        <taxon>50 kb inversion clade</taxon>
        <taxon>genistoids sensu lato</taxon>
        <taxon>core genistoids</taxon>
        <taxon>Genisteae</taxon>
        <taxon>Lupinus</taxon>
    </lineage>
</organism>
<keyword evidence="2" id="KW-1185">Reference proteome</keyword>
<name>A0AAV1W174_LUPLU</name>
<evidence type="ECO:0000313" key="2">
    <source>
        <dbReference type="Proteomes" id="UP001497480"/>
    </source>
</evidence>
<proteinExistence type="predicted"/>
<protein>
    <submittedName>
        <fullName evidence="1">Uncharacterized protein</fullName>
    </submittedName>
</protein>
<dbReference type="AlphaFoldDB" id="A0AAV1W174"/>
<dbReference type="Proteomes" id="UP001497480">
    <property type="component" value="Unassembled WGS sequence"/>
</dbReference>
<gene>
    <name evidence="1" type="ORF">LLUT_LOCUS3973</name>
</gene>
<evidence type="ECO:0000313" key="1">
    <source>
        <dbReference type="EMBL" id="CAL0302913.1"/>
    </source>
</evidence>
<comment type="caution">
    <text evidence="1">The sequence shown here is derived from an EMBL/GenBank/DDBJ whole genome shotgun (WGS) entry which is preliminary data.</text>
</comment>